<reference evidence="4 5" key="1">
    <citation type="submission" date="2023-05" db="EMBL/GenBank/DDBJ databases">
        <title>Chelatococcus sp. nov., a moderately thermophilic bacterium isolated from hot spring microbial mat.</title>
        <authorList>
            <person name="Hu C.-J."/>
            <person name="Li W.-J."/>
        </authorList>
    </citation>
    <scope>NUCLEOTIDE SEQUENCE [LARGE SCALE GENOMIC DNA]</scope>
    <source>
        <strain evidence="4 5">SYSU G07232</strain>
    </source>
</reference>
<dbReference type="CDD" id="cd02440">
    <property type="entry name" value="AdoMet_MTases"/>
    <property type="match status" value="1"/>
</dbReference>
<dbReference type="Gene3D" id="3.40.50.150">
    <property type="entry name" value="Vaccinia Virus protein VP39"/>
    <property type="match status" value="1"/>
</dbReference>
<name>A0ABT7ACC4_9HYPH</name>
<dbReference type="PANTHER" id="PTHR11579:SF18">
    <property type="entry name" value="PROTEIN-L-ISOASPARTATE O-METHYLTRANSFERASE"/>
    <property type="match status" value="1"/>
</dbReference>
<evidence type="ECO:0000313" key="5">
    <source>
        <dbReference type="Proteomes" id="UP001321492"/>
    </source>
</evidence>
<dbReference type="InterPro" id="IPR029063">
    <property type="entry name" value="SAM-dependent_MTases_sf"/>
</dbReference>
<dbReference type="RefSeq" id="WP_283739008.1">
    <property type="nucleotide sequence ID" value="NZ_JASJEV010000001.1"/>
</dbReference>
<comment type="caution">
    <text evidence="4">The sequence shown here is derived from an EMBL/GenBank/DDBJ whole genome shotgun (WGS) entry which is preliminary data.</text>
</comment>
<evidence type="ECO:0000313" key="4">
    <source>
        <dbReference type="EMBL" id="MDJ1157022.1"/>
    </source>
</evidence>
<protein>
    <recommendedName>
        <fullName evidence="2">Protein-L-isoaspartate O-methyltransferase</fullName>
    </recommendedName>
    <alternativeName>
        <fullName evidence="3">Protein L-isoaspartyl methyltransferase</fullName>
    </alternativeName>
</protein>
<comment type="similarity">
    <text evidence="1">Belongs to the methyltransferase superfamily. L-isoaspartyl/D-aspartyl protein methyltransferase family.</text>
</comment>
<dbReference type="InterPro" id="IPR000682">
    <property type="entry name" value="PCMT"/>
</dbReference>
<dbReference type="EMBL" id="JASJEV010000001">
    <property type="protein sequence ID" value="MDJ1157022.1"/>
    <property type="molecule type" value="Genomic_DNA"/>
</dbReference>
<dbReference type="Pfam" id="PF01135">
    <property type="entry name" value="PCMT"/>
    <property type="match status" value="1"/>
</dbReference>
<gene>
    <name evidence="4" type="ORF">QNA08_02040</name>
</gene>
<proteinExistence type="inferred from homology"/>
<evidence type="ECO:0000256" key="1">
    <source>
        <dbReference type="ARBA" id="ARBA00005369"/>
    </source>
</evidence>
<dbReference type="Proteomes" id="UP001321492">
    <property type="component" value="Unassembled WGS sequence"/>
</dbReference>
<sequence length="223" mass="23517">MLDFAHARRMMVDCQVRTFDVTDHAVLAAFDEAPRERFVPAGREAVAYSDLPIPLVTDSGGAAHRVMFAPMILARLVQALQVAPGEKALDVGAGTGYASLILARLGAEVTALESDEALAARARSLLDELAPGAVDVVVGPLAAGHAAKAPYDVILVNGTFEIRPETLLQQLAEGGRLVGIRGEGRATKAVIYQRAGSVISERPLIDAVAPVIDDLRKPGGFVF</sequence>
<evidence type="ECO:0000256" key="3">
    <source>
        <dbReference type="ARBA" id="ARBA00030757"/>
    </source>
</evidence>
<keyword evidence="5" id="KW-1185">Reference proteome</keyword>
<dbReference type="SUPFAM" id="SSF53335">
    <property type="entry name" value="S-adenosyl-L-methionine-dependent methyltransferases"/>
    <property type="match status" value="1"/>
</dbReference>
<dbReference type="PANTHER" id="PTHR11579">
    <property type="entry name" value="PROTEIN-L-ISOASPARTATE O-METHYLTRANSFERASE"/>
    <property type="match status" value="1"/>
</dbReference>
<evidence type="ECO:0000256" key="2">
    <source>
        <dbReference type="ARBA" id="ARBA00013346"/>
    </source>
</evidence>
<organism evidence="4 5">
    <name type="scientific">Chelatococcus albus</name>
    <dbReference type="NCBI Taxonomy" id="3047466"/>
    <lineage>
        <taxon>Bacteria</taxon>
        <taxon>Pseudomonadati</taxon>
        <taxon>Pseudomonadota</taxon>
        <taxon>Alphaproteobacteria</taxon>
        <taxon>Hyphomicrobiales</taxon>
        <taxon>Chelatococcaceae</taxon>
        <taxon>Chelatococcus</taxon>
    </lineage>
</organism>
<accession>A0ABT7ACC4</accession>